<accession>A0A2S9Y3H6</accession>
<keyword evidence="1" id="KW-0812">Transmembrane</keyword>
<sequence>MQSQTSGRPPIQIGWVVLEGDGSRTRERVEEVAGLLRAGMEEQLPEFAWQSAVVERRLARQGAQIDPLDLLELGVQEKIGHHWDFALVVTASDLLARERPFTYGVPSSALETAVLSSARCEDGETGTTRVLQLARFLFASLLGLPAGQDGAMRPPEIGQNTELVPFSQAQVTAMRERLADVGDERLEERHDGRGGRFFKLKTLAADPRGILRDVIGYTPWKQPFHLDKLTAAALLSSLLMFLGAEVWELGVGIDPVTLAAGTFGTVIAATWFLFSGQHLSELARDAGPSEQIARTELVLWICLFTGMVTLWLLLGAAAFTLATLLPRDVVEGWTGATLDPAARLSFAAFVSTLGTLAGALGGNLEAEDTFKAQFFFDEEV</sequence>
<feature type="transmembrane region" description="Helical" evidence="1">
    <location>
        <begin position="297"/>
        <end position="324"/>
    </location>
</feature>
<dbReference type="AlphaFoldDB" id="A0A2S9Y3H6"/>
<gene>
    <name evidence="2" type="ORF">ENSA7_62890</name>
</gene>
<dbReference type="Proteomes" id="UP000238823">
    <property type="component" value="Unassembled WGS sequence"/>
</dbReference>
<proteinExistence type="predicted"/>
<keyword evidence="1" id="KW-1133">Transmembrane helix</keyword>
<dbReference type="EMBL" id="PVNL01000120">
    <property type="protein sequence ID" value="PRP99649.1"/>
    <property type="molecule type" value="Genomic_DNA"/>
</dbReference>
<organism evidence="2 3">
    <name type="scientific">Enhygromyxa salina</name>
    <dbReference type="NCBI Taxonomy" id="215803"/>
    <lineage>
        <taxon>Bacteria</taxon>
        <taxon>Pseudomonadati</taxon>
        <taxon>Myxococcota</taxon>
        <taxon>Polyangia</taxon>
        <taxon>Nannocystales</taxon>
        <taxon>Nannocystaceae</taxon>
        <taxon>Enhygromyxa</taxon>
    </lineage>
</organism>
<evidence type="ECO:0000256" key="1">
    <source>
        <dbReference type="SAM" id="Phobius"/>
    </source>
</evidence>
<evidence type="ECO:0000313" key="2">
    <source>
        <dbReference type="EMBL" id="PRP99649.1"/>
    </source>
</evidence>
<keyword evidence="1" id="KW-0472">Membrane</keyword>
<evidence type="ECO:0000313" key="3">
    <source>
        <dbReference type="Proteomes" id="UP000238823"/>
    </source>
</evidence>
<feature type="transmembrane region" description="Helical" evidence="1">
    <location>
        <begin position="229"/>
        <end position="250"/>
    </location>
</feature>
<reference evidence="2 3" key="1">
    <citation type="submission" date="2018-03" db="EMBL/GenBank/DDBJ databases">
        <title>Draft Genome Sequences of the Obligatory Marine Myxobacteria Enhygromyxa salina SWB007.</title>
        <authorList>
            <person name="Poehlein A."/>
            <person name="Moghaddam J.A."/>
            <person name="Harms H."/>
            <person name="Alanjari M."/>
            <person name="Koenig G.M."/>
            <person name="Daniel R."/>
            <person name="Schaeberle T.F."/>
        </authorList>
    </citation>
    <scope>NUCLEOTIDE SEQUENCE [LARGE SCALE GENOMIC DNA]</scope>
    <source>
        <strain evidence="2 3">SWB007</strain>
    </source>
</reference>
<feature type="transmembrane region" description="Helical" evidence="1">
    <location>
        <begin position="344"/>
        <end position="364"/>
    </location>
</feature>
<feature type="transmembrane region" description="Helical" evidence="1">
    <location>
        <begin position="256"/>
        <end position="276"/>
    </location>
</feature>
<protein>
    <submittedName>
        <fullName evidence="2">Uncharacterized protein</fullName>
    </submittedName>
</protein>
<comment type="caution">
    <text evidence="2">The sequence shown here is derived from an EMBL/GenBank/DDBJ whole genome shotgun (WGS) entry which is preliminary data.</text>
</comment>
<name>A0A2S9Y3H6_9BACT</name>